<dbReference type="InterPro" id="IPR052430">
    <property type="entry name" value="IVT-Associated"/>
</dbReference>
<comment type="subcellular location">
    <subcellularLocation>
        <location evidence="1">Membrane</location>
        <topology evidence="1">Multi-pass membrane protein</topology>
    </subcellularLocation>
</comment>
<gene>
    <name evidence="7" type="ORF">HK097_006091</name>
</gene>
<feature type="transmembrane region" description="Helical" evidence="5">
    <location>
        <begin position="252"/>
        <end position="272"/>
    </location>
</feature>
<feature type="non-terminal residue" evidence="7">
    <location>
        <position position="339"/>
    </location>
</feature>
<evidence type="ECO:0000313" key="8">
    <source>
        <dbReference type="Proteomes" id="UP001212841"/>
    </source>
</evidence>
<dbReference type="PANTHER" id="PTHR47804:SF3">
    <property type="entry name" value="PROTEIN BRE4"/>
    <property type="match status" value="1"/>
</dbReference>
<name>A0AAD5WYM9_9FUNG</name>
<sequence length="339" mass="38759">MGVVELILREEYLVCFFFVFNLRECAKEIKKIVAAAESARSKRKKDHSFWFPRMPVRKWLEGGNEVTLANEDGGEEYAAFPYVDGKAPEENTKGWRLRMAVWAFARWIQTYEVKFAVKMAFAMMVVAWPAYVFPAWYVGLRGQWAMVTILVIMSPSVGGSNQFAVYRLAGTIAGALWGWITWLMAPGNPYVICVMLIIWAYPWWYVYLHTPHARLGTTAILTYLVVVMLAYVNTPTQLSETITDFAYKRCLTMLAGVLVAVFITSYIWPFIARVQLRLSLSRSLFQMGDMYSRLAFLVSNPPSLTVDQAEEDIAHLRMLEKKLRGRSASNRVLLGLSEH</sequence>
<dbReference type="InterPro" id="IPR049453">
    <property type="entry name" value="Memb_transporter_dom"/>
</dbReference>
<evidence type="ECO:0000313" key="7">
    <source>
        <dbReference type="EMBL" id="KAJ3027759.1"/>
    </source>
</evidence>
<dbReference type="Pfam" id="PF13515">
    <property type="entry name" value="FUSC_2"/>
    <property type="match status" value="1"/>
</dbReference>
<comment type="caution">
    <text evidence="7">The sequence shown here is derived from an EMBL/GenBank/DDBJ whole genome shotgun (WGS) entry which is preliminary data.</text>
</comment>
<keyword evidence="3 5" id="KW-1133">Transmembrane helix</keyword>
<dbReference type="PANTHER" id="PTHR47804">
    <property type="entry name" value="60S RIBOSOMAL PROTEIN L19"/>
    <property type="match status" value="1"/>
</dbReference>
<evidence type="ECO:0000256" key="4">
    <source>
        <dbReference type="ARBA" id="ARBA00023136"/>
    </source>
</evidence>
<dbReference type="AlphaFoldDB" id="A0AAD5WYM9"/>
<feature type="transmembrane region" description="Helical" evidence="5">
    <location>
        <begin position="215"/>
        <end position="232"/>
    </location>
</feature>
<dbReference type="EMBL" id="JADGJD010002856">
    <property type="protein sequence ID" value="KAJ3027759.1"/>
    <property type="molecule type" value="Genomic_DNA"/>
</dbReference>
<keyword evidence="2 5" id="KW-0812">Transmembrane</keyword>
<feature type="transmembrane region" description="Helical" evidence="5">
    <location>
        <begin position="142"/>
        <end position="158"/>
    </location>
</feature>
<feature type="transmembrane region" description="Helical" evidence="5">
    <location>
        <begin position="189"/>
        <end position="208"/>
    </location>
</feature>
<organism evidence="7 8">
    <name type="scientific">Rhizophlyctis rosea</name>
    <dbReference type="NCBI Taxonomy" id="64517"/>
    <lineage>
        <taxon>Eukaryota</taxon>
        <taxon>Fungi</taxon>
        <taxon>Fungi incertae sedis</taxon>
        <taxon>Chytridiomycota</taxon>
        <taxon>Chytridiomycota incertae sedis</taxon>
        <taxon>Chytridiomycetes</taxon>
        <taxon>Rhizophlyctidales</taxon>
        <taxon>Rhizophlyctidaceae</taxon>
        <taxon>Rhizophlyctis</taxon>
    </lineage>
</organism>
<evidence type="ECO:0000256" key="5">
    <source>
        <dbReference type="SAM" id="Phobius"/>
    </source>
</evidence>
<reference evidence="7" key="1">
    <citation type="submission" date="2020-05" db="EMBL/GenBank/DDBJ databases">
        <title>Phylogenomic resolution of chytrid fungi.</title>
        <authorList>
            <person name="Stajich J.E."/>
            <person name="Amses K."/>
            <person name="Simmons R."/>
            <person name="Seto K."/>
            <person name="Myers J."/>
            <person name="Bonds A."/>
            <person name="Quandt C.A."/>
            <person name="Barry K."/>
            <person name="Liu P."/>
            <person name="Grigoriev I."/>
            <person name="Longcore J.E."/>
            <person name="James T.Y."/>
        </authorList>
    </citation>
    <scope>NUCLEOTIDE SEQUENCE</scope>
    <source>
        <strain evidence="7">JEL0318</strain>
    </source>
</reference>
<dbReference type="PRINTS" id="PR02047">
    <property type="entry name" value="BREFELDNASP4"/>
</dbReference>
<dbReference type="Proteomes" id="UP001212841">
    <property type="component" value="Unassembled WGS sequence"/>
</dbReference>
<protein>
    <recommendedName>
        <fullName evidence="6">Integral membrane bound transporter domain-containing protein</fullName>
    </recommendedName>
</protein>
<evidence type="ECO:0000259" key="6">
    <source>
        <dbReference type="Pfam" id="PF13515"/>
    </source>
</evidence>
<feature type="domain" description="Integral membrane bound transporter" evidence="6">
    <location>
        <begin position="132"/>
        <end position="263"/>
    </location>
</feature>
<evidence type="ECO:0000256" key="3">
    <source>
        <dbReference type="ARBA" id="ARBA00022989"/>
    </source>
</evidence>
<dbReference type="GO" id="GO:0016020">
    <property type="term" value="C:membrane"/>
    <property type="evidence" value="ECO:0007669"/>
    <property type="project" value="UniProtKB-SubCell"/>
</dbReference>
<feature type="transmembrane region" description="Helical" evidence="5">
    <location>
        <begin position="115"/>
        <end position="136"/>
    </location>
</feature>
<keyword evidence="8" id="KW-1185">Reference proteome</keyword>
<evidence type="ECO:0000256" key="1">
    <source>
        <dbReference type="ARBA" id="ARBA00004141"/>
    </source>
</evidence>
<proteinExistence type="predicted"/>
<dbReference type="InterPro" id="IPR023244">
    <property type="entry name" value="Brefeldin_A-sensitivity_4"/>
</dbReference>
<evidence type="ECO:0000256" key="2">
    <source>
        <dbReference type="ARBA" id="ARBA00022692"/>
    </source>
</evidence>
<accession>A0AAD5WYM9</accession>
<keyword evidence="4 5" id="KW-0472">Membrane</keyword>